<feature type="compositionally biased region" description="Low complexity" evidence="2">
    <location>
        <begin position="256"/>
        <end position="274"/>
    </location>
</feature>
<reference evidence="3 4" key="1">
    <citation type="submission" date="2019-06" db="EMBL/GenBank/DDBJ databases">
        <authorList>
            <person name="Palmer J.M."/>
        </authorList>
    </citation>
    <scope>NUCLEOTIDE SEQUENCE [LARGE SCALE GENOMIC DNA]</scope>
    <source>
        <strain evidence="3 4">TWF102</strain>
    </source>
</reference>
<gene>
    <name evidence="3" type="ORF">TWF102_004023</name>
</gene>
<protein>
    <recommendedName>
        <fullName evidence="1">ATP phosphoribosyltransferase</fullName>
    </recommendedName>
</protein>
<dbReference type="InterPro" id="IPR036069">
    <property type="entry name" value="DUF34/NIF3_sf"/>
</dbReference>
<name>A0A7C8J2X9_ORBOL</name>
<dbReference type="PANTHER" id="PTHR41774">
    <property type="match status" value="1"/>
</dbReference>
<organism evidence="3 4">
    <name type="scientific">Orbilia oligospora</name>
    <name type="common">Nematode-trapping fungus</name>
    <name type="synonym">Arthrobotrys oligospora</name>
    <dbReference type="NCBI Taxonomy" id="2813651"/>
    <lineage>
        <taxon>Eukaryota</taxon>
        <taxon>Fungi</taxon>
        <taxon>Dikarya</taxon>
        <taxon>Ascomycota</taxon>
        <taxon>Pezizomycotina</taxon>
        <taxon>Orbiliomycetes</taxon>
        <taxon>Orbiliales</taxon>
        <taxon>Orbiliaceae</taxon>
        <taxon>Orbilia</taxon>
    </lineage>
</organism>
<dbReference type="InterPro" id="IPR015867">
    <property type="entry name" value="N-reg_PII/ATP_PRibTrfase_C"/>
</dbReference>
<accession>A0A7C8J2X9</accession>
<evidence type="ECO:0000313" key="3">
    <source>
        <dbReference type="EMBL" id="KAF3077983.1"/>
    </source>
</evidence>
<feature type="region of interest" description="Disordered" evidence="2">
    <location>
        <begin position="214"/>
        <end position="326"/>
    </location>
</feature>
<dbReference type="SUPFAM" id="SSF102705">
    <property type="entry name" value="NIF3 (NGG1p interacting factor 3)-like"/>
    <property type="match status" value="1"/>
</dbReference>
<evidence type="ECO:0000256" key="2">
    <source>
        <dbReference type="SAM" id="MobiDB-lite"/>
    </source>
</evidence>
<dbReference type="Gene3D" id="3.30.70.120">
    <property type="match status" value="1"/>
</dbReference>
<feature type="compositionally biased region" description="Polar residues" evidence="2">
    <location>
        <begin position="316"/>
        <end position="326"/>
    </location>
</feature>
<dbReference type="AlphaFoldDB" id="A0A7C8J2X9"/>
<evidence type="ECO:0000256" key="1">
    <source>
        <dbReference type="ARBA" id="ARBA00020998"/>
    </source>
</evidence>
<proteinExistence type="predicted"/>
<dbReference type="EMBL" id="WIQW01000192">
    <property type="protein sequence ID" value="KAF3077983.1"/>
    <property type="molecule type" value="Genomic_DNA"/>
</dbReference>
<sequence>MHPSHHLLVRLPIRRATSRQSWTSFVESVTSHNPSSSTPTTTAATIPSPTPYLREEPVVTSSTTTNKTSTPSYRRFKPTSRFSIYKMTEIQRTVDESADYKLIFYAPVDSVNRIKEAIFEVGGGVLGGGKYTRCCFSSYGTGQFKAEVGALGGEVGVMTVREEVRVEVLCHGKKVTKAAVRALLHTHPLDVPAYEVYKTEFGFLPHQLIAQPKPEERLSWRPRTQEEEKMASEVSDKISKQFEGARLAARRQAVDSSSPSGTTSSSSSSSSISPQTVRANDGDDQKGGLSKGSKNEDLTAILDFLEKNTDKESKDGNTTTISSSSS</sequence>
<feature type="region of interest" description="Disordered" evidence="2">
    <location>
        <begin position="29"/>
        <end position="73"/>
    </location>
</feature>
<feature type="compositionally biased region" description="Basic and acidic residues" evidence="2">
    <location>
        <begin position="214"/>
        <end position="240"/>
    </location>
</feature>
<dbReference type="PANTHER" id="PTHR41774:SF1">
    <property type="entry name" value="NGG1P INTERACTING FACTOR NIF3"/>
    <property type="match status" value="1"/>
</dbReference>
<feature type="compositionally biased region" description="Low complexity" evidence="2">
    <location>
        <begin position="30"/>
        <end position="47"/>
    </location>
</feature>
<comment type="caution">
    <text evidence="3">The sequence shown here is derived from an EMBL/GenBank/DDBJ whole genome shotgun (WGS) entry which is preliminary data.</text>
</comment>
<feature type="compositionally biased region" description="Basic and acidic residues" evidence="2">
    <location>
        <begin position="304"/>
        <end position="315"/>
    </location>
</feature>
<dbReference type="Proteomes" id="UP000475325">
    <property type="component" value="Unassembled WGS sequence"/>
</dbReference>
<feature type="compositionally biased region" description="Low complexity" evidence="2">
    <location>
        <begin position="60"/>
        <end position="72"/>
    </location>
</feature>
<evidence type="ECO:0000313" key="4">
    <source>
        <dbReference type="Proteomes" id="UP000475325"/>
    </source>
</evidence>